<dbReference type="Proteomes" id="UP000054217">
    <property type="component" value="Unassembled WGS sequence"/>
</dbReference>
<dbReference type="EMBL" id="KN832104">
    <property type="protein sequence ID" value="KIN94296.1"/>
    <property type="molecule type" value="Genomic_DNA"/>
</dbReference>
<name>A0A0C3J9D8_PISTI</name>
<dbReference type="InParanoid" id="A0A0C3J9D8"/>
<reference evidence="2" key="2">
    <citation type="submission" date="2015-01" db="EMBL/GenBank/DDBJ databases">
        <title>Evolutionary Origins and Diversification of the Mycorrhizal Mutualists.</title>
        <authorList>
            <consortium name="DOE Joint Genome Institute"/>
            <consortium name="Mycorrhizal Genomics Consortium"/>
            <person name="Kohler A."/>
            <person name="Kuo A."/>
            <person name="Nagy L.G."/>
            <person name="Floudas D."/>
            <person name="Copeland A."/>
            <person name="Barry K.W."/>
            <person name="Cichocki N."/>
            <person name="Veneault-Fourrey C."/>
            <person name="LaButti K."/>
            <person name="Lindquist E.A."/>
            <person name="Lipzen A."/>
            <person name="Lundell T."/>
            <person name="Morin E."/>
            <person name="Murat C."/>
            <person name="Riley R."/>
            <person name="Ohm R."/>
            <person name="Sun H."/>
            <person name="Tunlid A."/>
            <person name="Henrissat B."/>
            <person name="Grigoriev I.V."/>
            <person name="Hibbett D.S."/>
            <person name="Martin F."/>
        </authorList>
    </citation>
    <scope>NUCLEOTIDE SEQUENCE [LARGE SCALE GENOMIC DNA]</scope>
    <source>
        <strain evidence="2">Marx 270</strain>
    </source>
</reference>
<organism evidence="1 2">
    <name type="scientific">Pisolithus tinctorius Marx 270</name>
    <dbReference type="NCBI Taxonomy" id="870435"/>
    <lineage>
        <taxon>Eukaryota</taxon>
        <taxon>Fungi</taxon>
        <taxon>Dikarya</taxon>
        <taxon>Basidiomycota</taxon>
        <taxon>Agaricomycotina</taxon>
        <taxon>Agaricomycetes</taxon>
        <taxon>Agaricomycetidae</taxon>
        <taxon>Boletales</taxon>
        <taxon>Sclerodermatineae</taxon>
        <taxon>Pisolithaceae</taxon>
        <taxon>Pisolithus</taxon>
    </lineage>
</organism>
<evidence type="ECO:0000313" key="2">
    <source>
        <dbReference type="Proteomes" id="UP000054217"/>
    </source>
</evidence>
<evidence type="ECO:0000313" key="1">
    <source>
        <dbReference type="EMBL" id="KIN94296.1"/>
    </source>
</evidence>
<dbReference type="HOGENOM" id="CLU_1504047_0_0_1"/>
<accession>A0A0C3J9D8</accession>
<reference evidence="1 2" key="1">
    <citation type="submission" date="2014-04" db="EMBL/GenBank/DDBJ databases">
        <authorList>
            <consortium name="DOE Joint Genome Institute"/>
            <person name="Kuo A."/>
            <person name="Kohler A."/>
            <person name="Costa M.D."/>
            <person name="Nagy L.G."/>
            <person name="Floudas D."/>
            <person name="Copeland A."/>
            <person name="Barry K.W."/>
            <person name="Cichocki N."/>
            <person name="Veneault-Fourrey C."/>
            <person name="LaButti K."/>
            <person name="Lindquist E.A."/>
            <person name="Lipzen A."/>
            <person name="Lundell T."/>
            <person name="Morin E."/>
            <person name="Murat C."/>
            <person name="Sun H."/>
            <person name="Tunlid A."/>
            <person name="Henrissat B."/>
            <person name="Grigoriev I.V."/>
            <person name="Hibbett D.S."/>
            <person name="Martin F."/>
            <person name="Nordberg H.P."/>
            <person name="Cantor M.N."/>
            <person name="Hua S.X."/>
        </authorList>
    </citation>
    <scope>NUCLEOTIDE SEQUENCE [LARGE SCALE GENOMIC DNA]</scope>
    <source>
        <strain evidence="1 2">Marx 270</strain>
    </source>
</reference>
<keyword evidence="2" id="KW-1185">Reference proteome</keyword>
<proteinExistence type="predicted"/>
<sequence>MFYLHLCYSRESRYPQRSVIDIQVAAIQRTVATYEEGQRTMNAKLRKVILWCYYEWGEEGIVQKPPRLLATATATTTTTRMRMTITRLDAERKPHETRTAVQWKREAINTDPELESSKFCFDFRRFYLHLCYSMEHEALQGINEASCCETSTKDVDLVVGGSSSVGCHSGRGGSRETGT</sequence>
<gene>
    <name evidence="1" type="ORF">M404DRAFT_1008474</name>
</gene>
<protein>
    <submittedName>
        <fullName evidence="1">Uncharacterized protein</fullName>
    </submittedName>
</protein>
<dbReference type="AlphaFoldDB" id="A0A0C3J9D8"/>